<dbReference type="SUPFAM" id="SSF74788">
    <property type="entry name" value="Cullin repeat-like"/>
    <property type="match status" value="1"/>
</dbReference>
<dbReference type="InterPro" id="IPR046364">
    <property type="entry name" value="Exo70_C"/>
</dbReference>
<dbReference type="STRING" id="65489.A0A0D3GNL8"/>
<dbReference type="GO" id="GO:0005546">
    <property type="term" value="F:phosphatidylinositol-4,5-bisphosphate binding"/>
    <property type="evidence" value="ECO:0007669"/>
    <property type="project" value="InterPro"/>
</dbReference>
<keyword evidence="3" id="KW-0268">Exocytosis</keyword>
<dbReference type="Pfam" id="PF03081">
    <property type="entry name" value="Exo70_C"/>
    <property type="match status" value="1"/>
</dbReference>
<comment type="function">
    <text evidence="3">Component of the exocyst complex.</text>
</comment>
<dbReference type="PANTHER" id="PTHR12542">
    <property type="entry name" value="EXOCYST COMPLEX PROTEIN EXO70"/>
    <property type="match status" value="1"/>
</dbReference>
<dbReference type="GO" id="GO:0006887">
    <property type="term" value="P:exocytosis"/>
    <property type="evidence" value="ECO:0007669"/>
    <property type="project" value="UniProtKB-KW"/>
</dbReference>
<dbReference type="InterPro" id="IPR016159">
    <property type="entry name" value="Cullin_repeat-like_dom_sf"/>
</dbReference>
<dbReference type="GO" id="GO:0000145">
    <property type="term" value="C:exocyst"/>
    <property type="evidence" value="ECO:0007669"/>
    <property type="project" value="InterPro"/>
</dbReference>
<keyword evidence="3" id="KW-0653">Protein transport</keyword>
<dbReference type="Gene3D" id="1.20.1280.170">
    <property type="entry name" value="Exocyst complex component Exo70"/>
    <property type="match status" value="1"/>
</dbReference>
<sequence length="668" mass="76688">MVQKMIEDDCEKVYVAISPIQSLCLPMLLWTLRNTPPGKTVILLRIYRPARTNLIPIAVICGSAQTRLPAGFYKNEARTGEKMLRDYLRVCESQKFHAEVLTAEKEDVELGLVELVSELKITTLVMGGGLYRKGGMKNMMLTDRTITVLEKADPSCKIFVLNRGNLFFIRERRITISTSTKNGFAPVEVSDFPTSNYHFLGWHPNDYASRSSISSSLLSEAQSKTDDGCDSEQLDDLMLKYLHPGFDNDSFRIVSKESLIYLDKIANQLTQSGHAQDLHQAPFGDWCHCHFIPDMDRILGIQSRNDEEARWRNCIKHKMTEWLHELRYVCKIVSFAHKQLMQWHLAVRDGLTHDELSKAVKDPITQLLTFASTVCKMHGSPEKFFHMLHMHQALTEASPVLQEVFSGELKESFTGELHKILHTLKDGTKEILDQLRVQIQSYSSEDMPEGGGIHLVTTYLIRYIMSLTQNTGSLDAILAHSYDDHALAEERMMNTSGHLISMLISDLTSMLYRLSKSYVSKSEGLQWLFLLNNEHFILRKIEEADIRSMLPADWIQNYQHRVEQNKVNYIKATWALTLSYLKKRTKSPFNFLHPSPMKEFNSSFETTCNAQTHWKVPDPKLHVELRQTVRDYVLPAYCAFMENHPNLEKSSGRSLEDIRNKLCELFEG</sequence>
<protein>
    <recommendedName>
        <fullName evidence="3">Exocyst subunit Exo70 family protein</fullName>
    </recommendedName>
</protein>
<dbReference type="GO" id="GO:0015031">
    <property type="term" value="P:protein transport"/>
    <property type="evidence" value="ECO:0007669"/>
    <property type="project" value="UniProtKB-KW"/>
</dbReference>
<dbReference type="Gramene" id="OBART07G07100.1">
    <property type="protein sequence ID" value="OBART07G07100.1"/>
    <property type="gene ID" value="OBART07G07100"/>
</dbReference>
<name>A0A0D3GNL8_9ORYZ</name>
<evidence type="ECO:0000313" key="6">
    <source>
        <dbReference type="Proteomes" id="UP000026960"/>
    </source>
</evidence>
<evidence type="ECO:0000256" key="3">
    <source>
        <dbReference type="RuleBase" id="RU365026"/>
    </source>
</evidence>
<organism evidence="5">
    <name type="scientific">Oryza barthii</name>
    <dbReference type="NCBI Taxonomy" id="65489"/>
    <lineage>
        <taxon>Eukaryota</taxon>
        <taxon>Viridiplantae</taxon>
        <taxon>Streptophyta</taxon>
        <taxon>Embryophyta</taxon>
        <taxon>Tracheophyta</taxon>
        <taxon>Spermatophyta</taxon>
        <taxon>Magnoliopsida</taxon>
        <taxon>Liliopsida</taxon>
        <taxon>Poales</taxon>
        <taxon>Poaceae</taxon>
        <taxon>BOP clade</taxon>
        <taxon>Oryzoideae</taxon>
        <taxon>Oryzeae</taxon>
        <taxon>Oryzinae</taxon>
        <taxon>Oryza</taxon>
    </lineage>
</organism>
<evidence type="ECO:0000313" key="5">
    <source>
        <dbReference type="EnsemblPlants" id="OBART07G07100.1"/>
    </source>
</evidence>
<evidence type="ECO:0000256" key="1">
    <source>
        <dbReference type="ARBA" id="ARBA00006756"/>
    </source>
</evidence>
<proteinExistence type="inferred from homology"/>
<feature type="domain" description="Exocyst complex subunit Exo70 C-terminal" evidence="4">
    <location>
        <begin position="321"/>
        <end position="650"/>
    </location>
</feature>
<keyword evidence="6" id="KW-1185">Reference proteome</keyword>
<dbReference type="eggNOG" id="KOG2344">
    <property type="taxonomic scope" value="Eukaryota"/>
</dbReference>
<reference evidence="5" key="1">
    <citation type="journal article" date="2009" name="Rice">
        <title>De Novo Next Generation Sequencing of Plant Genomes.</title>
        <authorList>
            <person name="Rounsley S."/>
            <person name="Marri P.R."/>
            <person name="Yu Y."/>
            <person name="He R."/>
            <person name="Sisneros N."/>
            <person name="Goicoechea J.L."/>
            <person name="Lee S.J."/>
            <person name="Angelova A."/>
            <person name="Kudrna D."/>
            <person name="Luo M."/>
            <person name="Affourtit J."/>
            <person name="Desany B."/>
            <person name="Knight J."/>
            <person name="Niazi F."/>
            <person name="Egholm M."/>
            <person name="Wing R.A."/>
        </authorList>
    </citation>
    <scope>NUCLEOTIDE SEQUENCE [LARGE SCALE GENOMIC DNA]</scope>
    <source>
        <strain evidence="5">cv. IRGC 105608</strain>
    </source>
</reference>
<evidence type="ECO:0000259" key="4">
    <source>
        <dbReference type="Pfam" id="PF03081"/>
    </source>
</evidence>
<dbReference type="PANTHER" id="PTHR12542:SF94">
    <property type="entry name" value="EXOCYST SUBUNIT EXO70 FAMILY PROTEIN"/>
    <property type="match status" value="1"/>
</dbReference>
<dbReference type="EnsemblPlants" id="OBART07G07100.1">
    <property type="protein sequence ID" value="OBART07G07100.1"/>
    <property type="gene ID" value="OBART07G07100"/>
</dbReference>
<accession>A0A0D3GNL8</accession>
<dbReference type="PaxDb" id="65489-OBART07G07100.1"/>
<dbReference type="Proteomes" id="UP000026960">
    <property type="component" value="Chromosome 7"/>
</dbReference>
<dbReference type="InterPro" id="IPR004140">
    <property type="entry name" value="Exo70"/>
</dbReference>
<dbReference type="HOGENOM" id="CLU_394521_0_0_1"/>
<keyword evidence="2 3" id="KW-0813">Transport</keyword>
<comment type="similarity">
    <text evidence="1 3">Belongs to the EXO70 family.</text>
</comment>
<evidence type="ECO:0000256" key="2">
    <source>
        <dbReference type="ARBA" id="ARBA00022448"/>
    </source>
</evidence>
<dbReference type="AlphaFoldDB" id="A0A0D3GNL8"/>
<reference evidence="5" key="2">
    <citation type="submission" date="2015-03" db="UniProtKB">
        <authorList>
            <consortium name="EnsemblPlants"/>
        </authorList>
    </citation>
    <scope>IDENTIFICATION</scope>
</reference>